<dbReference type="Proteomes" id="UP000273982">
    <property type="component" value="Chromosome"/>
</dbReference>
<dbReference type="KEGG" id="mros:EHO51_06660"/>
<dbReference type="Gene3D" id="2.70.98.10">
    <property type="match status" value="1"/>
</dbReference>
<evidence type="ECO:0000313" key="2">
    <source>
        <dbReference type="Proteomes" id="UP000273982"/>
    </source>
</evidence>
<accession>A0A3G8M400</accession>
<dbReference type="GO" id="GO:0016853">
    <property type="term" value="F:isomerase activity"/>
    <property type="evidence" value="ECO:0007669"/>
    <property type="project" value="InterPro"/>
</dbReference>
<organism evidence="1 2">
    <name type="scientific">Methylocystis rosea</name>
    <dbReference type="NCBI Taxonomy" id="173366"/>
    <lineage>
        <taxon>Bacteria</taxon>
        <taxon>Pseudomonadati</taxon>
        <taxon>Pseudomonadota</taxon>
        <taxon>Alphaproteobacteria</taxon>
        <taxon>Hyphomicrobiales</taxon>
        <taxon>Methylocystaceae</taxon>
        <taxon>Methylocystis</taxon>
    </lineage>
</organism>
<dbReference type="RefSeq" id="WP_124738241.1">
    <property type="nucleotide sequence ID" value="NZ_CP034086.1"/>
</dbReference>
<name>A0A3G8M400_9HYPH</name>
<dbReference type="EMBL" id="CP034086">
    <property type="protein sequence ID" value="AZG76437.1"/>
    <property type="molecule type" value="Genomic_DNA"/>
</dbReference>
<dbReference type="GO" id="GO:0030246">
    <property type="term" value="F:carbohydrate binding"/>
    <property type="evidence" value="ECO:0007669"/>
    <property type="project" value="InterPro"/>
</dbReference>
<dbReference type="InterPro" id="IPR008183">
    <property type="entry name" value="Aldose_1/G6P_1-epimerase"/>
</dbReference>
<dbReference type="PANTHER" id="PTHR11122:SF13">
    <property type="entry name" value="GLUCOSE-6-PHOSPHATE 1-EPIMERASE"/>
    <property type="match status" value="1"/>
</dbReference>
<proteinExistence type="predicted"/>
<dbReference type="SUPFAM" id="SSF74650">
    <property type="entry name" value="Galactose mutarotase-like"/>
    <property type="match status" value="1"/>
</dbReference>
<dbReference type="GO" id="GO:0005975">
    <property type="term" value="P:carbohydrate metabolic process"/>
    <property type="evidence" value="ECO:0007669"/>
    <property type="project" value="InterPro"/>
</dbReference>
<dbReference type="InterPro" id="IPR014718">
    <property type="entry name" value="GH-type_carb-bd"/>
</dbReference>
<dbReference type="AlphaFoldDB" id="A0A3G8M400"/>
<dbReference type="Pfam" id="PF01263">
    <property type="entry name" value="Aldose_epim"/>
    <property type="match status" value="1"/>
</dbReference>
<gene>
    <name evidence="1" type="ORF">EHO51_06660</name>
</gene>
<dbReference type="PANTHER" id="PTHR11122">
    <property type="entry name" value="APOSPORY-ASSOCIATED PROTEIN C-RELATED"/>
    <property type="match status" value="1"/>
</dbReference>
<evidence type="ECO:0000313" key="1">
    <source>
        <dbReference type="EMBL" id="AZG76437.1"/>
    </source>
</evidence>
<protein>
    <submittedName>
        <fullName evidence="1">Aldose 1-epimerase family protein</fullName>
    </submittedName>
</protein>
<dbReference type="InterPro" id="IPR011013">
    <property type="entry name" value="Gal_mutarotase_sf_dom"/>
</dbReference>
<sequence>MTDAIQLTHSSGDGAEILAFGAELSSWRARGVDMIWAKDPKVWDQTAPVLFPVVGWTRDGRVRVDGETYPLALHGFAWKKRFDVAERRNDYLRLALVDDAETRALYPFAFRFEVEFQLRAGALENNLIVTNADSRPLPYACGLHPAFRWPLAGSSSSHAIIFERAERAEVPIIGPGGLFSKPIRKTPLVGRRMPLESEMFTRDALCFLDLASHSLVFDNGEGARLSVTLDDFPHVGFWTLPPAPYLCVEPWTGHGDPDDFYGDLYEKPSIRILAPGAQARHGAIFAFEREPPVG</sequence>
<reference evidence="1 2" key="1">
    <citation type="submission" date="2018-11" db="EMBL/GenBank/DDBJ databases">
        <title>Genome squencing of methanotrophic bacteria isolated from alkaline groundwater in Korea.</title>
        <authorList>
            <person name="Nguyen L.N."/>
        </authorList>
    </citation>
    <scope>NUCLEOTIDE SEQUENCE [LARGE SCALE GENOMIC DNA]</scope>
    <source>
        <strain evidence="1 2">GW6</strain>
    </source>
</reference>